<dbReference type="InterPro" id="IPR003010">
    <property type="entry name" value="C-N_Hydrolase"/>
</dbReference>
<dbReference type="AlphaFoldDB" id="A0A0F7K587"/>
<keyword evidence="1" id="KW-1133">Transmembrane helix</keyword>
<geneLocation type="plasmid" evidence="3">
    <name>unnamed</name>
</geneLocation>
<feature type="transmembrane region" description="Helical" evidence="1">
    <location>
        <begin position="63"/>
        <end position="87"/>
    </location>
</feature>
<gene>
    <name evidence="3" type="ORF">AAY24_18135</name>
</gene>
<feature type="transmembrane region" description="Helical" evidence="1">
    <location>
        <begin position="99"/>
        <end position="120"/>
    </location>
</feature>
<keyword evidence="4" id="KW-1185">Reference proteome</keyword>
<feature type="transmembrane region" description="Helical" evidence="1">
    <location>
        <begin position="29"/>
        <end position="51"/>
    </location>
</feature>
<dbReference type="Gene3D" id="3.60.110.10">
    <property type="entry name" value="Carbon-nitrogen hydrolase"/>
    <property type="match status" value="1"/>
</dbReference>
<sequence>MRLVFSIAVAGVSGALAWAGHAELLPLALILPAAWALAPCRLCAGAVAFVYHVAAARDVPQGAAIFFGTADVSGWFLVIGAGLLYALPFAALWSRNFTAWRGLLALLLVSLPPIGVFGWANPITAAGVLFPGAGWLGLAAVIALFAALTRWPLLALPLPLIVTLIQVEPPPAPAGWVAHDTSFLMASGQQDYLADAQRQQSIIEDVYRSDAKVVVLPETIVGRWSDASLFLWGELAQHARNKGQTILFGAELANGSGYTNSVLGLDVDGATPVYSQLMPVPVSMWKPWTDAGAIPQWFEVQTAIIDGQRTAFLICYEQLMAWPPLVVMLGDPDVLVGVSNDWWARGTSIPGIQRSALIAWSRLFGTKLIFAVNE</sequence>
<organism evidence="3 4">
    <name type="scientific">Sedimenticola thiotaurini</name>
    <dbReference type="NCBI Taxonomy" id="1543721"/>
    <lineage>
        <taxon>Bacteria</taxon>
        <taxon>Pseudomonadati</taxon>
        <taxon>Pseudomonadota</taxon>
        <taxon>Gammaproteobacteria</taxon>
        <taxon>Chromatiales</taxon>
        <taxon>Sedimenticolaceae</taxon>
        <taxon>Sedimenticola</taxon>
    </lineage>
</organism>
<keyword evidence="3" id="KW-0614">Plasmid</keyword>
<accession>A0A0F7K587</accession>
<evidence type="ECO:0000259" key="2">
    <source>
        <dbReference type="PROSITE" id="PS50263"/>
    </source>
</evidence>
<feature type="domain" description="CN hydrolase" evidence="2">
    <location>
        <begin position="160"/>
        <end position="374"/>
    </location>
</feature>
<reference evidence="3 4" key="1">
    <citation type="journal article" date="2015" name="Genome Announc.">
        <title>Complete Genome Sequence of Sedimenticola thiotaurini Strain SIP-G1, a Polyphosphate- and Polyhydroxyalkanoate-Accumulating Sulfur-Oxidizing Gammaproteobacterium Isolated from Salt Marsh Sediments.</title>
        <authorList>
            <person name="Flood B.E."/>
            <person name="Jones D.S."/>
            <person name="Bailey J.V."/>
        </authorList>
    </citation>
    <scope>NUCLEOTIDE SEQUENCE [LARGE SCALE GENOMIC DNA]</scope>
    <source>
        <strain evidence="3 4">SIP-G1</strain>
        <plasmid evidence="4">Plasmid</plasmid>
    </source>
</reference>
<evidence type="ECO:0000313" key="3">
    <source>
        <dbReference type="EMBL" id="AKH22410.1"/>
    </source>
</evidence>
<dbReference type="PROSITE" id="PS50263">
    <property type="entry name" value="CN_HYDROLASE"/>
    <property type="match status" value="1"/>
</dbReference>
<proteinExistence type="predicted"/>
<protein>
    <recommendedName>
        <fullName evidence="2">CN hydrolase domain-containing protein</fullName>
    </recommendedName>
</protein>
<dbReference type="KEGG" id="seds:AAY24_18135"/>
<keyword evidence="1" id="KW-0472">Membrane</keyword>
<keyword evidence="1" id="KW-0812">Transmembrane</keyword>
<dbReference type="SUPFAM" id="SSF56317">
    <property type="entry name" value="Carbon-nitrogen hydrolase"/>
    <property type="match status" value="1"/>
</dbReference>
<feature type="transmembrane region" description="Helical" evidence="1">
    <location>
        <begin position="127"/>
        <end position="148"/>
    </location>
</feature>
<dbReference type="InterPro" id="IPR036526">
    <property type="entry name" value="C-N_Hydrolase_sf"/>
</dbReference>
<evidence type="ECO:0000256" key="1">
    <source>
        <dbReference type="SAM" id="Phobius"/>
    </source>
</evidence>
<dbReference type="EMBL" id="CP011413">
    <property type="protein sequence ID" value="AKH22410.1"/>
    <property type="molecule type" value="Genomic_DNA"/>
</dbReference>
<name>A0A0F7K587_9GAMM</name>
<dbReference type="Proteomes" id="UP000034410">
    <property type="component" value="Plasmid"/>
</dbReference>
<evidence type="ECO:0000313" key="4">
    <source>
        <dbReference type="Proteomes" id="UP000034410"/>
    </source>
</evidence>